<proteinExistence type="predicted"/>
<evidence type="ECO:0000256" key="1">
    <source>
        <dbReference type="SAM" id="MobiDB-lite"/>
    </source>
</evidence>
<name>A0A0F7L6B6_9VIRU</name>
<feature type="compositionally biased region" description="Polar residues" evidence="1">
    <location>
        <begin position="276"/>
        <end position="285"/>
    </location>
</feature>
<dbReference type="EMBL" id="KR029589">
    <property type="protein sequence ID" value="AKH47088.1"/>
    <property type="molecule type" value="Genomic_DNA"/>
</dbReference>
<organism evidence="2">
    <name type="scientific">uncultured marine virus</name>
    <dbReference type="NCBI Taxonomy" id="186617"/>
    <lineage>
        <taxon>Viruses</taxon>
        <taxon>environmental samples</taxon>
    </lineage>
</organism>
<feature type="region of interest" description="Disordered" evidence="1">
    <location>
        <begin position="257"/>
        <end position="285"/>
    </location>
</feature>
<accession>A0A0F7L6B6</accession>
<reference evidence="2" key="1">
    <citation type="journal article" date="2015" name="Front. Microbiol.">
        <title>Combining genomic sequencing methods to explore viral diversity and reveal potential virus-host interactions.</title>
        <authorList>
            <person name="Chow C.E."/>
            <person name="Winget D.M."/>
            <person name="White R.A.III."/>
            <person name="Hallam S.J."/>
            <person name="Suttle C.A."/>
        </authorList>
    </citation>
    <scope>NUCLEOTIDE SEQUENCE</scope>
    <source>
        <strain evidence="2">Anoxic2_5</strain>
    </source>
</reference>
<sequence length="285" mass="30226">MRCSMLNPVAAGMVANTSPALARFVTLSKFQAITDLLTACTGNGGGSLQGLHGRDLDLHPRAPVLLGVQRVGDRVDYLRVVVPDPRLGRRVAQNLEHVVGVGLVRSPHQPLRVGLALESLGPGLHRSHHDLDRAIQGWGSLPAPSQHPDGVVGPLSRSLRCVRPSDGDAGPALAYGLAGDDAPVQHPHRLSSSHRASCSRASRRDRACICPRRLRASTAPVMPITLSSASTWSMPAIASSRCVMLATMDIRRALRPDGVMTLTASPGPRRHRSGDSGPSRTTRAG</sequence>
<reference evidence="2" key="2">
    <citation type="submission" date="2015-03" db="EMBL/GenBank/DDBJ databases">
        <authorList>
            <person name="Chow C.-E.T."/>
            <person name="Winget D.M."/>
            <person name="White R.A.III."/>
            <person name="Hallam S.J."/>
            <person name="Suttle C.A."/>
        </authorList>
    </citation>
    <scope>NUCLEOTIDE SEQUENCE</scope>
    <source>
        <strain evidence="2">Anoxic2_5</strain>
    </source>
</reference>
<evidence type="ECO:0000313" key="2">
    <source>
        <dbReference type="EMBL" id="AKH47088.1"/>
    </source>
</evidence>
<protein>
    <submittedName>
        <fullName evidence="2">Uncharacterized protein</fullName>
    </submittedName>
</protein>